<feature type="transmembrane region" description="Helical" evidence="2">
    <location>
        <begin position="308"/>
        <end position="328"/>
    </location>
</feature>
<feature type="transmembrane region" description="Helical" evidence="2">
    <location>
        <begin position="250"/>
        <end position="276"/>
    </location>
</feature>
<dbReference type="STRING" id="642780.SAMN04488570_2525"/>
<sequence length="336" mass="34028">MPPWHDAAMASGPDSDGDDRTEAKLEMPSFFGRRKKQRDAEPTPPTPPEHDEGASAAAEPAPTQPLRVSDRARRVPPVPPPPASTRPASVEPDPAAPEPTAPVAPAAASSTTPAPTPPAAPPAPRRRPAAASAPAPARPAARTAPETPAAAGTPTTETHPGPEMSWTEETTVLTAPRPPADDVATDPDGSEGDGPRRSRRPRLPAGGVRLPAVPIRLAAALTGVVVALMGVGLAWLSLQGCALVRGVSSCGGIGLLALAVIVVAEIVVGAALLRAFRSATPLSTSILGVGLVAVVGLLLPYGSLSSPWMTLVLPLVTAPAFVVAQATADARVDLGD</sequence>
<keyword evidence="2" id="KW-0812">Transmembrane</keyword>
<feature type="compositionally biased region" description="Low complexity" evidence="1">
    <location>
        <begin position="103"/>
        <end position="113"/>
    </location>
</feature>
<keyword evidence="2" id="KW-1133">Transmembrane helix</keyword>
<dbReference type="EMBL" id="LT629757">
    <property type="protein sequence ID" value="SDS71902.1"/>
    <property type="molecule type" value="Genomic_DNA"/>
</dbReference>
<feature type="region of interest" description="Disordered" evidence="1">
    <location>
        <begin position="1"/>
        <end position="205"/>
    </location>
</feature>
<dbReference type="Proteomes" id="UP000198859">
    <property type="component" value="Chromosome I"/>
</dbReference>
<gene>
    <name evidence="3" type="ORF">SAMN04488570_2525</name>
</gene>
<evidence type="ECO:0000313" key="4">
    <source>
        <dbReference type="Proteomes" id="UP000198859"/>
    </source>
</evidence>
<name>A0A1H1UHA7_9ACTN</name>
<feature type="transmembrane region" description="Helical" evidence="2">
    <location>
        <begin position="217"/>
        <end position="238"/>
    </location>
</feature>
<protein>
    <submittedName>
        <fullName evidence="3">Uncharacterized protein</fullName>
    </submittedName>
</protein>
<evidence type="ECO:0000256" key="1">
    <source>
        <dbReference type="SAM" id="MobiDB-lite"/>
    </source>
</evidence>
<accession>A0A1H1UHA7</accession>
<feature type="transmembrane region" description="Helical" evidence="2">
    <location>
        <begin position="282"/>
        <end position="301"/>
    </location>
</feature>
<organism evidence="3 4">
    <name type="scientific">Nocardioides scoriae</name>
    <dbReference type="NCBI Taxonomy" id="642780"/>
    <lineage>
        <taxon>Bacteria</taxon>
        <taxon>Bacillati</taxon>
        <taxon>Actinomycetota</taxon>
        <taxon>Actinomycetes</taxon>
        <taxon>Propionibacteriales</taxon>
        <taxon>Nocardioidaceae</taxon>
        <taxon>Nocardioides</taxon>
    </lineage>
</organism>
<evidence type="ECO:0000313" key="3">
    <source>
        <dbReference type="EMBL" id="SDS71902.1"/>
    </source>
</evidence>
<dbReference type="AlphaFoldDB" id="A0A1H1UHA7"/>
<keyword evidence="2" id="KW-0472">Membrane</keyword>
<feature type="compositionally biased region" description="Low complexity" evidence="1">
    <location>
        <begin position="129"/>
        <end position="158"/>
    </location>
</feature>
<keyword evidence="4" id="KW-1185">Reference proteome</keyword>
<evidence type="ECO:0000256" key="2">
    <source>
        <dbReference type="SAM" id="Phobius"/>
    </source>
</evidence>
<feature type="compositionally biased region" description="Pro residues" evidence="1">
    <location>
        <begin position="114"/>
        <end position="123"/>
    </location>
</feature>
<proteinExistence type="predicted"/>
<reference evidence="4" key="1">
    <citation type="submission" date="2016-10" db="EMBL/GenBank/DDBJ databases">
        <authorList>
            <person name="Varghese N."/>
            <person name="Submissions S."/>
        </authorList>
    </citation>
    <scope>NUCLEOTIDE SEQUENCE [LARGE SCALE GENOMIC DNA]</scope>
    <source>
        <strain evidence="4">DSM 22127</strain>
    </source>
</reference>